<dbReference type="Pfam" id="PF00873">
    <property type="entry name" value="ACR_tran"/>
    <property type="match status" value="1"/>
</dbReference>
<feature type="transmembrane region" description="Helical" evidence="1">
    <location>
        <begin position="928"/>
        <end position="947"/>
    </location>
</feature>
<feature type="transmembrane region" description="Helical" evidence="1">
    <location>
        <begin position="953"/>
        <end position="977"/>
    </location>
</feature>
<dbReference type="Gene3D" id="3.30.70.1320">
    <property type="entry name" value="Multidrug efflux transporter AcrB pore domain like"/>
    <property type="match status" value="1"/>
</dbReference>
<dbReference type="PRINTS" id="PR00702">
    <property type="entry name" value="ACRIFLAVINRP"/>
</dbReference>
<feature type="transmembrane region" description="Helical" evidence="1">
    <location>
        <begin position="450"/>
        <end position="473"/>
    </location>
</feature>
<dbReference type="Gene3D" id="1.20.1640.10">
    <property type="entry name" value="Multidrug efflux transporter AcrB transmembrane domain"/>
    <property type="match status" value="2"/>
</dbReference>
<keyword evidence="3" id="KW-1185">Reference proteome</keyword>
<name>A0ABS8NF70_9BACT</name>
<dbReference type="PANTHER" id="PTHR32063">
    <property type="match status" value="1"/>
</dbReference>
<organism evidence="2 3">
    <name type="scientific">Rhodopirellula halodulae</name>
    <dbReference type="NCBI Taxonomy" id="2894198"/>
    <lineage>
        <taxon>Bacteria</taxon>
        <taxon>Pseudomonadati</taxon>
        <taxon>Planctomycetota</taxon>
        <taxon>Planctomycetia</taxon>
        <taxon>Pirellulales</taxon>
        <taxon>Pirellulaceae</taxon>
        <taxon>Rhodopirellula</taxon>
    </lineage>
</organism>
<keyword evidence="1" id="KW-0812">Transmembrane</keyword>
<dbReference type="PANTHER" id="PTHR32063:SF18">
    <property type="entry name" value="CATION EFFLUX SYSTEM PROTEIN"/>
    <property type="match status" value="1"/>
</dbReference>
<dbReference type="Gene3D" id="3.30.2090.10">
    <property type="entry name" value="Multidrug efflux transporter AcrB TolC docking domain, DN and DC subdomains"/>
    <property type="match status" value="2"/>
</dbReference>
<protein>
    <submittedName>
        <fullName evidence="2">Efflux RND transporter permease subunit</fullName>
    </submittedName>
</protein>
<evidence type="ECO:0000256" key="1">
    <source>
        <dbReference type="SAM" id="Phobius"/>
    </source>
</evidence>
<feature type="transmembrane region" description="Helical" evidence="1">
    <location>
        <begin position="559"/>
        <end position="579"/>
    </location>
</feature>
<dbReference type="SUPFAM" id="SSF82693">
    <property type="entry name" value="Multidrug efflux transporter AcrB pore domain, PN1, PN2, PC1 and PC2 subdomains"/>
    <property type="match status" value="2"/>
</dbReference>
<dbReference type="RefSeq" id="WP_230272693.1">
    <property type="nucleotide sequence ID" value="NZ_JAJKFW010000014.1"/>
</dbReference>
<feature type="transmembrane region" description="Helical" evidence="1">
    <location>
        <begin position="409"/>
        <end position="429"/>
    </location>
</feature>
<feature type="transmembrane region" description="Helical" evidence="1">
    <location>
        <begin position="485"/>
        <end position="508"/>
    </location>
</feature>
<comment type="caution">
    <text evidence="2">The sequence shown here is derived from an EMBL/GenBank/DDBJ whole genome shotgun (WGS) entry which is preliminary data.</text>
</comment>
<dbReference type="SUPFAM" id="SSF82714">
    <property type="entry name" value="Multidrug efflux transporter AcrB TolC docking domain, DN and DC subdomains"/>
    <property type="match status" value="2"/>
</dbReference>
<evidence type="ECO:0000313" key="3">
    <source>
        <dbReference type="Proteomes" id="UP001430306"/>
    </source>
</evidence>
<feature type="transmembrane region" description="Helical" evidence="1">
    <location>
        <begin position="1024"/>
        <end position="1046"/>
    </location>
</feature>
<keyword evidence="1" id="KW-1133">Transmembrane helix</keyword>
<evidence type="ECO:0000313" key="2">
    <source>
        <dbReference type="EMBL" id="MCC9642069.1"/>
    </source>
</evidence>
<dbReference type="Gene3D" id="3.30.70.1440">
    <property type="entry name" value="Multidrug efflux transporter AcrB pore domain"/>
    <property type="match status" value="1"/>
</dbReference>
<dbReference type="EMBL" id="JAJKFW010000014">
    <property type="protein sequence ID" value="MCC9642069.1"/>
    <property type="molecule type" value="Genomic_DNA"/>
</dbReference>
<feature type="transmembrane region" description="Helical" evidence="1">
    <location>
        <begin position="34"/>
        <end position="53"/>
    </location>
</feature>
<feature type="transmembrane region" description="Helical" evidence="1">
    <location>
        <begin position="357"/>
        <end position="375"/>
    </location>
</feature>
<gene>
    <name evidence="2" type="ORF">LOC71_07265</name>
</gene>
<dbReference type="Proteomes" id="UP001430306">
    <property type="component" value="Unassembled WGS sequence"/>
</dbReference>
<dbReference type="Gene3D" id="3.30.70.1430">
    <property type="entry name" value="Multidrug efflux transporter AcrB pore domain"/>
    <property type="match status" value="2"/>
</dbReference>
<keyword evidence="1" id="KW-0472">Membrane</keyword>
<feature type="transmembrane region" description="Helical" evidence="1">
    <location>
        <begin position="382"/>
        <end position="403"/>
    </location>
</feature>
<dbReference type="InterPro" id="IPR027463">
    <property type="entry name" value="AcrB_DN_DC_subdom"/>
</dbReference>
<proteinExistence type="predicted"/>
<dbReference type="InterPro" id="IPR001036">
    <property type="entry name" value="Acrflvin-R"/>
</dbReference>
<feature type="transmembrane region" description="Helical" evidence="1">
    <location>
        <begin position="998"/>
        <end position="1018"/>
    </location>
</feature>
<dbReference type="SUPFAM" id="SSF82866">
    <property type="entry name" value="Multidrug efflux transporter AcrB transmembrane domain"/>
    <property type="match status" value="2"/>
</dbReference>
<sequence length="1057" mass="114065">MTDSPSTNDAAASTLTRKDWITSTAERFFDDRRLLVLILALVLVAGLSSLAILPRMEDPVLARRVALVNTRLPGAAAERVEALVTEKIEDRLRDIEEIKEIRSVSRVGISTLSIELRDEVYETDTVWSRVRSRIEDSLPTLPPDASRPEFDELEVRAYALIIGLTWTGNGPADTRLMRRLAVDLQDRMQNLPGTDSIDRFGDPGEEIDVRLDPRRLASLGLTPSDVATRLASYDAKGTAGQLRNAPMQMLIEIGNQLDATEQIAEIPIRAGDGTDVRLGDFATIELSLPDPPATAARIEGREAVVLGMMVRPSYRIDTWTNRAETVLAEVAQTLPDGIELDTILRQSDYVNDRLHSLTQNLLLGALAVAAVIWLLMGWRSALIVTLTLPLASLMVLFGLRIAGIPIHQMSITGLIIALGLLIDNAIVVVDEVQARLRKGTSPRDAMTQSVSHLAVPLLGSTLTTALAFAPIALMPGPAGEFVGSIAISVILAISSSLFLALTVIPTIAARVLPRAESKETETTGANDGKQLHWWNHGLRLPRVAGLFQSVVRTAVRRPLFGLALAFALPILGFALSATLEEQFFPPSSRNQFHITVEGDATSSLAKTRETVRIVDELTRKMGAERIDWFYGESAPQFYYNVIANRQGTANFAQGLVRIAEGRDPTPVIRQLQRKLDQEVLSSRVLVRQLEQGPPFAAPIEVRLFGPDLTVLREIGEDVRARLSRIPDVVAVRTDLSEVLPQLTLDVDDALTAQAGVTPGELSRQLATALDGQRGGSVLQGNEELPIIVRVDASHRGDLGRLESMDLMLTSTGSGRNSIQPERTPVSAFAETTLQPESAAIPRLNRRRMNEVAAFLDAGVLPSSVQSQLEEDLLLNPLQLPAGYSVEFGGEASKRDDAVGNLFSTVGVLAVLMLATLVLSFGSFRMASIISVVAMLSIGLALAALSISGYSFGFMAIIGTMGLIGVAINDSIVVLAGIRANPAAREGDVEATVQETMHTSRHVVATTLTTMAGFTPLILDGGGFWPPMAVSIAGGVAGATLLALVLVPTLHRRLLQFS</sequence>
<feature type="transmembrane region" description="Helical" evidence="1">
    <location>
        <begin position="901"/>
        <end position="921"/>
    </location>
</feature>
<reference evidence="2" key="1">
    <citation type="submission" date="2021-11" db="EMBL/GenBank/DDBJ databases">
        <title>Genome sequence.</title>
        <authorList>
            <person name="Sun Q."/>
        </authorList>
    </citation>
    <scope>NUCLEOTIDE SEQUENCE</scope>
    <source>
        <strain evidence="2">JC740</strain>
    </source>
</reference>
<accession>A0ABS8NF70</accession>